<evidence type="ECO:0000313" key="3">
    <source>
        <dbReference type="Proteomes" id="UP001264980"/>
    </source>
</evidence>
<comment type="caution">
    <text evidence="2">The sequence shown here is derived from an EMBL/GenBank/DDBJ whole genome shotgun (WGS) entry which is preliminary data.</text>
</comment>
<gene>
    <name evidence="2" type="ORF">J2W84_005635</name>
</gene>
<accession>A0ABU1R585</accession>
<evidence type="ECO:0000256" key="1">
    <source>
        <dbReference type="SAM" id="Phobius"/>
    </source>
</evidence>
<keyword evidence="1" id="KW-1133">Transmembrane helix</keyword>
<organism evidence="2 3">
    <name type="scientific">Dyadobacter fermentans</name>
    <dbReference type="NCBI Taxonomy" id="94254"/>
    <lineage>
        <taxon>Bacteria</taxon>
        <taxon>Pseudomonadati</taxon>
        <taxon>Bacteroidota</taxon>
        <taxon>Cytophagia</taxon>
        <taxon>Cytophagales</taxon>
        <taxon>Spirosomataceae</taxon>
        <taxon>Dyadobacter</taxon>
    </lineage>
</organism>
<feature type="transmembrane region" description="Helical" evidence="1">
    <location>
        <begin position="12"/>
        <end position="32"/>
    </location>
</feature>
<dbReference type="Proteomes" id="UP001264980">
    <property type="component" value="Unassembled WGS sequence"/>
</dbReference>
<proteinExistence type="predicted"/>
<protein>
    <submittedName>
        <fullName evidence="2">Na+-dependent transporter</fullName>
    </submittedName>
</protein>
<reference evidence="2 3" key="1">
    <citation type="submission" date="2023-07" db="EMBL/GenBank/DDBJ databases">
        <title>Sorghum-associated microbial communities from plants grown in Nebraska, USA.</title>
        <authorList>
            <person name="Schachtman D."/>
        </authorList>
    </citation>
    <scope>NUCLEOTIDE SEQUENCE [LARGE SCALE GENOMIC DNA]</scope>
    <source>
        <strain evidence="2 3">BE57</strain>
    </source>
</reference>
<sequence>MKILAGTLIHIRFLGMMMKIIKIVIVPIGAALSGAR</sequence>
<keyword evidence="1" id="KW-0812">Transmembrane</keyword>
<name>A0ABU1R585_9BACT</name>
<evidence type="ECO:0000313" key="2">
    <source>
        <dbReference type="EMBL" id="MDR6808571.1"/>
    </source>
</evidence>
<dbReference type="EMBL" id="JAVDTI010000007">
    <property type="protein sequence ID" value="MDR6808571.1"/>
    <property type="molecule type" value="Genomic_DNA"/>
</dbReference>
<keyword evidence="1" id="KW-0472">Membrane</keyword>
<keyword evidence="3" id="KW-1185">Reference proteome</keyword>